<feature type="active site" description="Proton donor" evidence="6">
    <location>
        <position position="362"/>
    </location>
</feature>
<dbReference type="InterPro" id="IPR001915">
    <property type="entry name" value="Peptidase_M48"/>
</dbReference>
<dbReference type="GO" id="GO:0004222">
    <property type="term" value="F:metalloendopeptidase activity"/>
    <property type="evidence" value="ECO:0007669"/>
    <property type="project" value="InterPro"/>
</dbReference>
<sequence>MARKMGVYAVMGYILYGLFFYWYLFHFADTNLPFEYEGSKADPSTFLNGRELMLSEEYSKIRNLLFFLSTPFEWLLYFLILLFGFSKAFKRWAENSSKYKLLQTAIYLIWLSVFAYLATFPLSYISFSLSKTYNISTQTFASWMKDELIDFWLNYGTWLIIVPVLFWLMKKSQKRWWLYGWLLSIPFTLFMMFLQPVVIDPLYNDFYPLTNKELETKILALADKADIPAQHVFEVNKSEETNALNAYVTGIGSNARIVLWDTTLNKLTDDQILFIMAHEMCHYVEKHIYFGIAGYLLISLLGLYLTYRIMNWATRRWGKELNISDVRDIRSLPLFFMILSMLLFAASPLTNFTSRYQETRADKYAIEMTKNPEAAITSFQELTRSGLSQVNPPLLVKIFRYTHPSMLDRISMLEDYEVKHRNK</sequence>
<feature type="domain" description="Peptidase M48" evidence="10">
    <location>
        <begin position="208"/>
        <end position="415"/>
    </location>
</feature>
<feature type="transmembrane region" description="Helical" evidence="9">
    <location>
        <begin position="176"/>
        <end position="199"/>
    </location>
</feature>
<evidence type="ECO:0000256" key="9">
    <source>
        <dbReference type="SAM" id="Phobius"/>
    </source>
</evidence>
<gene>
    <name evidence="12" type="ORF">HFZ78_10365</name>
</gene>
<evidence type="ECO:0000259" key="10">
    <source>
        <dbReference type="Pfam" id="PF01435"/>
    </source>
</evidence>
<feature type="domain" description="CAAX prenyl protease 1 N-terminal" evidence="11">
    <location>
        <begin position="54"/>
        <end position="204"/>
    </location>
</feature>
<proteinExistence type="inferred from homology"/>
<dbReference type="CDD" id="cd07343">
    <property type="entry name" value="M48A_Zmpste24p_like"/>
    <property type="match status" value="1"/>
</dbReference>
<feature type="transmembrane region" description="Helical" evidence="9">
    <location>
        <begin position="106"/>
        <end position="129"/>
    </location>
</feature>
<evidence type="ECO:0000256" key="5">
    <source>
        <dbReference type="ARBA" id="ARBA00023049"/>
    </source>
</evidence>
<evidence type="ECO:0000256" key="3">
    <source>
        <dbReference type="ARBA" id="ARBA00022801"/>
    </source>
</evidence>
<comment type="cofactor">
    <cofactor evidence="7 8">
        <name>Zn(2+)</name>
        <dbReference type="ChEBI" id="CHEBI:29105"/>
    </cofactor>
    <text evidence="7 8">Binds 1 zinc ion per subunit.</text>
</comment>
<accession>A0A6H1P0I2</accession>
<evidence type="ECO:0000256" key="2">
    <source>
        <dbReference type="ARBA" id="ARBA00022723"/>
    </source>
</evidence>
<feature type="transmembrane region" description="Helical" evidence="9">
    <location>
        <begin position="288"/>
        <end position="310"/>
    </location>
</feature>
<reference evidence="12 13" key="1">
    <citation type="submission" date="2020-04" db="EMBL/GenBank/DDBJ databases">
        <title>Genome-Wide Identification of 5-Methylcytosine Sites in Bacterial Genomes By High-Throughput Sequencing of MspJI Restriction Fragments.</title>
        <authorList>
            <person name="Wu V."/>
        </authorList>
    </citation>
    <scope>NUCLEOTIDE SEQUENCE [LARGE SCALE GENOMIC DNA]</scope>
    <source>
        <strain evidence="12 13">S2</strain>
    </source>
</reference>
<evidence type="ECO:0000259" key="11">
    <source>
        <dbReference type="Pfam" id="PF16491"/>
    </source>
</evidence>
<keyword evidence="9" id="KW-0472">Membrane</keyword>
<name>A0A6H1P0I2_PRIMG</name>
<dbReference type="PANTHER" id="PTHR10120">
    <property type="entry name" value="CAAX PRENYL PROTEASE 1"/>
    <property type="match status" value="1"/>
</dbReference>
<feature type="binding site" evidence="7">
    <location>
        <position position="278"/>
    </location>
    <ligand>
        <name>Zn(2+)</name>
        <dbReference type="ChEBI" id="CHEBI:29105"/>
        <note>catalytic</note>
    </ligand>
</feature>
<keyword evidence="4 7" id="KW-0862">Zinc</keyword>
<dbReference type="EMBL" id="CP051128">
    <property type="protein sequence ID" value="QIZ07056.1"/>
    <property type="molecule type" value="Genomic_DNA"/>
</dbReference>
<feature type="transmembrane region" description="Helical" evidence="9">
    <location>
        <begin position="7"/>
        <end position="25"/>
    </location>
</feature>
<evidence type="ECO:0000313" key="12">
    <source>
        <dbReference type="EMBL" id="QIZ07056.1"/>
    </source>
</evidence>
<protein>
    <submittedName>
        <fullName evidence="12">M48 family metallopeptidase</fullName>
    </submittedName>
</protein>
<dbReference type="GO" id="GO:0071586">
    <property type="term" value="P:CAAX-box protein processing"/>
    <property type="evidence" value="ECO:0007669"/>
    <property type="project" value="InterPro"/>
</dbReference>
<dbReference type="Proteomes" id="UP000501868">
    <property type="component" value="Chromosome"/>
</dbReference>
<organism evidence="12 13">
    <name type="scientific">Priestia megaterium</name>
    <name type="common">Bacillus megaterium</name>
    <dbReference type="NCBI Taxonomy" id="1404"/>
    <lineage>
        <taxon>Bacteria</taxon>
        <taxon>Bacillati</taxon>
        <taxon>Bacillota</taxon>
        <taxon>Bacilli</taxon>
        <taxon>Bacillales</taxon>
        <taxon>Bacillaceae</taxon>
        <taxon>Priestia</taxon>
    </lineage>
</organism>
<evidence type="ECO:0000256" key="8">
    <source>
        <dbReference type="RuleBase" id="RU003983"/>
    </source>
</evidence>
<feature type="transmembrane region" description="Helical" evidence="9">
    <location>
        <begin position="64"/>
        <end position="85"/>
    </location>
</feature>
<dbReference type="Pfam" id="PF01435">
    <property type="entry name" value="Peptidase_M48"/>
    <property type="match status" value="1"/>
</dbReference>
<feature type="transmembrane region" description="Helical" evidence="9">
    <location>
        <begin position="331"/>
        <end position="350"/>
    </location>
</feature>
<keyword evidence="3 8" id="KW-0378">Hydrolase</keyword>
<evidence type="ECO:0000256" key="1">
    <source>
        <dbReference type="ARBA" id="ARBA00022670"/>
    </source>
</evidence>
<feature type="active site" evidence="6">
    <location>
        <position position="279"/>
    </location>
</feature>
<dbReference type="FunFam" id="3.30.2010.10:FF:000010">
    <property type="entry name" value="M48 family peptidase"/>
    <property type="match status" value="1"/>
</dbReference>
<dbReference type="GO" id="GO:0046872">
    <property type="term" value="F:metal ion binding"/>
    <property type="evidence" value="ECO:0007669"/>
    <property type="project" value="UniProtKB-KW"/>
</dbReference>
<dbReference type="Gene3D" id="3.30.2010.10">
    <property type="entry name" value="Metalloproteases ('zincins'), catalytic domain"/>
    <property type="match status" value="1"/>
</dbReference>
<keyword evidence="9" id="KW-1133">Transmembrane helix</keyword>
<evidence type="ECO:0000313" key="13">
    <source>
        <dbReference type="Proteomes" id="UP000501868"/>
    </source>
</evidence>
<feature type="binding site" evidence="7">
    <location>
        <position position="358"/>
    </location>
    <ligand>
        <name>Zn(2+)</name>
        <dbReference type="ChEBI" id="CHEBI:29105"/>
        <note>catalytic</note>
    </ligand>
</feature>
<feature type="transmembrane region" description="Helical" evidence="9">
    <location>
        <begin position="149"/>
        <end position="169"/>
    </location>
</feature>
<dbReference type="AlphaFoldDB" id="A0A6H1P0I2"/>
<evidence type="ECO:0000256" key="4">
    <source>
        <dbReference type="ARBA" id="ARBA00022833"/>
    </source>
</evidence>
<keyword evidence="1 8" id="KW-0645">Protease</keyword>
<feature type="binding site" evidence="7">
    <location>
        <position position="282"/>
    </location>
    <ligand>
        <name>Zn(2+)</name>
        <dbReference type="ChEBI" id="CHEBI:29105"/>
        <note>catalytic</note>
    </ligand>
</feature>
<dbReference type="Pfam" id="PF16491">
    <property type="entry name" value="Peptidase_M48_N"/>
    <property type="match status" value="1"/>
</dbReference>
<evidence type="ECO:0000256" key="7">
    <source>
        <dbReference type="PIRSR" id="PIRSR627057-2"/>
    </source>
</evidence>
<keyword evidence="2 7" id="KW-0479">Metal-binding</keyword>
<reference evidence="12 13" key="2">
    <citation type="submission" date="2020-04" db="EMBL/GenBank/DDBJ databases">
        <authorList>
            <person name="Fomenkov A."/>
            <person name="Anton B.P."/>
            <person name="Roberts R.J."/>
        </authorList>
    </citation>
    <scope>NUCLEOTIDE SEQUENCE [LARGE SCALE GENOMIC DNA]</scope>
    <source>
        <strain evidence="12 13">S2</strain>
    </source>
</reference>
<keyword evidence="5 8" id="KW-0482">Metalloprotease</keyword>
<comment type="similarity">
    <text evidence="8">Belongs to the peptidase M48 family.</text>
</comment>
<dbReference type="InterPro" id="IPR027057">
    <property type="entry name" value="CAXX_Prtase_1"/>
</dbReference>
<dbReference type="InterPro" id="IPR032456">
    <property type="entry name" value="Peptidase_M48_N"/>
</dbReference>
<keyword evidence="9" id="KW-0812">Transmembrane</keyword>
<evidence type="ECO:0000256" key="6">
    <source>
        <dbReference type="PIRSR" id="PIRSR627057-1"/>
    </source>
</evidence>